<evidence type="ECO:0000256" key="1">
    <source>
        <dbReference type="SAM" id="MobiDB-lite"/>
    </source>
</evidence>
<proteinExistence type="predicted"/>
<dbReference type="InterPro" id="IPR002821">
    <property type="entry name" value="Hydantoinase_A"/>
</dbReference>
<dbReference type="Proteomes" id="UP001500503">
    <property type="component" value="Unassembled WGS sequence"/>
</dbReference>
<name>A0ABP8Q5G9_9ACTN</name>
<dbReference type="InterPro" id="IPR043129">
    <property type="entry name" value="ATPase_NBD"/>
</dbReference>
<dbReference type="EMBL" id="BAABHF010000022">
    <property type="protein sequence ID" value="GAA4496570.1"/>
    <property type="molecule type" value="Genomic_DNA"/>
</dbReference>
<comment type="caution">
    <text evidence="5">The sequence shown here is derived from an EMBL/GenBank/DDBJ whole genome shotgun (WGS) entry which is preliminary data.</text>
</comment>
<dbReference type="Pfam" id="PF05378">
    <property type="entry name" value="Hydant_A_N"/>
    <property type="match status" value="1"/>
</dbReference>
<feature type="region of interest" description="Disordered" evidence="1">
    <location>
        <begin position="599"/>
        <end position="618"/>
    </location>
</feature>
<dbReference type="PANTHER" id="PTHR11365">
    <property type="entry name" value="5-OXOPROLINASE RELATED"/>
    <property type="match status" value="1"/>
</dbReference>
<evidence type="ECO:0000259" key="2">
    <source>
        <dbReference type="Pfam" id="PF01968"/>
    </source>
</evidence>
<feature type="domain" description="Acetophenone carboxylase-like C-terminal" evidence="4">
    <location>
        <begin position="500"/>
        <end position="673"/>
    </location>
</feature>
<keyword evidence="6" id="KW-1185">Reference proteome</keyword>
<organism evidence="5 6">
    <name type="scientific">Actinoallomurus oryzae</name>
    <dbReference type="NCBI Taxonomy" id="502180"/>
    <lineage>
        <taxon>Bacteria</taxon>
        <taxon>Bacillati</taxon>
        <taxon>Actinomycetota</taxon>
        <taxon>Actinomycetes</taxon>
        <taxon>Streptosporangiales</taxon>
        <taxon>Thermomonosporaceae</taxon>
        <taxon>Actinoallomurus</taxon>
    </lineage>
</organism>
<evidence type="ECO:0000313" key="6">
    <source>
        <dbReference type="Proteomes" id="UP001500503"/>
    </source>
</evidence>
<dbReference type="SUPFAM" id="SSF53067">
    <property type="entry name" value="Actin-like ATPase domain"/>
    <property type="match status" value="1"/>
</dbReference>
<sequence>MIRIGVDVGGTFTDITALDTGTGARDVYKLPSTPGDQSEAVAEGIDRLVTAMDATAASIGYLGHGTTVATNALLERAGARTALITTRGFRDVLEIARQRRPALYDLFVTKPAPLTRRAWCFEVDERLSAAGKVLVELDTARLDPIIARLRELEIQAVAVCLLHSYRDPVHEIQIRDHLRRHWPEGYVSISSEITPEFREYERFTTTTMNSYVGPPMARYLDRLGRRVAELGSPVAPLVIQSNGGLASLAATRDRPVGTLLSGPSAGVVAARHLGERIGRTNLITFDMGGTSTDVCLIGEGTAMVSPQRDVDGYPVRSPSLDIHTIGAGGGSIAAVDPGGALTVGPRSAGARPGPACYGHGGDRPTVTDAHAVLGRLSPEGILGGAMRLDVAAAEAVVDGLAGELGMDRERTALGILRLVEAGMARAIRHVSVATGVDPRDHVLVAFGGAGPLHAAGIAAELGIGTVLVPPNPGTLCALGLLVTDLRTDLVGSVYQVADTEALPELNGTLRRLSTQARSWLAAEHIDPADRELTAVASMRYRRQNYELDVPLPARDLTTGDLTELVDRFHALHTEAYGFAHEGAPVQIVGVRVSAIGRIPRHEPPPLPAGGPTPPPSAVAARRPVVFEAGTEDATIYRRDALLAGNRIAGPAIVEQLDTTTVLPPGTTGRVDEHGNLLIEVATR</sequence>
<protein>
    <submittedName>
        <fullName evidence="5">Hydantoinase/oxoprolinase family protein</fullName>
    </submittedName>
</protein>
<dbReference type="InterPro" id="IPR045079">
    <property type="entry name" value="Oxoprolinase-like"/>
</dbReference>
<dbReference type="InterPro" id="IPR049517">
    <property type="entry name" value="ACX-like_C"/>
</dbReference>
<feature type="compositionally biased region" description="Pro residues" evidence="1">
    <location>
        <begin position="604"/>
        <end position="616"/>
    </location>
</feature>
<dbReference type="Pfam" id="PF19278">
    <property type="entry name" value="Hydant_A_C"/>
    <property type="match status" value="1"/>
</dbReference>
<feature type="domain" description="Hydantoinase A/oxoprolinase" evidence="2">
    <location>
        <begin position="202"/>
        <end position="488"/>
    </location>
</feature>
<dbReference type="InterPro" id="IPR008040">
    <property type="entry name" value="Hydant_A_N"/>
</dbReference>
<evidence type="ECO:0000259" key="4">
    <source>
        <dbReference type="Pfam" id="PF19278"/>
    </source>
</evidence>
<accession>A0ABP8Q5G9</accession>
<dbReference type="Pfam" id="PF01968">
    <property type="entry name" value="Hydantoinase_A"/>
    <property type="match status" value="1"/>
</dbReference>
<feature type="domain" description="Hydantoinase/oxoprolinase N-terminal" evidence="3">
    <location>
        <begin position="3"/>
        <end position="181"/>
    </location>
</feature>
<reference evidence="6" key="1">
    <citation type="journal article" date="2019" name="Int. J. Syst. Evol. Microbiol.">
        <title>The Global Catalogue of Microorganisms (GCM) 10K type strain sequencing project: providing services to taxonomists for standard genome sequencing and annotation.</title>
        <authorList>
            <consortium name="The Broad Institute Genomics Platform"/>
            <consortium name="The Broad Institute Genome Sequencing Center for Infectious Disease"/>
            <person name="Wu L."/>
            <person name="Ma J."/>
        </authorList>
    </citation>
    <scope>NUCLEOTIDE SEQUENCE [LARGE SCALE GENOMIC DNA]</scope>
    <source>
        <strain evidence="6">JCM 17933</strain>
    </source>
</reference>
<dbReference type="PANTHER" id="PTHR11365:SF23">
    <property type="entry name" value="HYPOTHETICAL 5-OXOPROLINASE (EUROFUNG)-RELATED"/>
    <property type="match status" value="1"/>
</dbReference>
<evidence type="ECO:0000259" key="3">
    <source>
        <dbReference type="Pfam" id="PF05378"/>
    </source>
</evidence>
<dbReference type="RefSeq" id="WP_345465516.1">
    <property type="nucleotide sequence ID" value="NZ_BAABHF010000022.1"/>
</dbReference>
<evidence type="ECO:0000313" key="5">
    <source>
        <dbReference type="EMBL" id="GAA4496570.1"/>
    </source>
</evidence>
<gene>
    <name evidence="5" type="ORF">GCM10023191_038770</name>
</gene>